<dbReference type="Pfam" id="PF00403">
    <property type="entry name" value="HMA"/>
    <property type="match status" value="1"/>
</dbReference>
<feature type="transmembrane region" description="Helical" evidence="10">
    <location>
        <begin position="648"/>
        <end position="671"/>
    </location>
</feature>
<dbReference type="SFLD" id="SFLDG00002">
    <property type="entry name" value="C1.7:_P-type_atpase_like"/>
    <property type="match status" value="1"/>
</dbReference>
<dbReference type="GO" id="GO:0016020">
    <property type="term" value="C:membrane"/>
    <property type="evidence" value="ECO:0007669"/>
    <property type="project" value="UniProtKB-SubCell"/>
</dbReference>
<dbReference type="SFLD" id="SFLDS00003">
    <property type="entry name" value="Haloacid_Dehalogenase"/>
    <property type="match status" value="1"/>
</dbReference>
<dbReference type="InterPro" id="IPR036412">
    <property type="entry name" value="HAD-like_sf"/>
</dbReference>
<dbReference type="AlphaFoldDB" id="A0A6V7NJU4"/>
<evidence type="ECO:0000256" key="3">
    <source>
        <dbReference type="ARBA" id="ARBA00022692"/>
    </source>
</evidence>
<keyword evidence="8 10" id="KW-1133">Transmembrane helix</keyword>
<dbReference type="InterPro" id="IPR001757">
    <property type="entry name" value="P_typ_ATPase"/>
</dbReference>
<feature type="domain" description="HMA" evidence="11">
    <location>
        <begin position="14"/>
        <end position="80"/>
    </location>
</feature>
<keyword evidence="4 10" id="KW-0479">Metal-binding</keyword>
<evidence type="ECO:0000256" key="6">
    <source>
        <dbReference type="ARBA" id="ARBA00022840"/>
    </source>
</evidence>
<organism evidence="12">
    <name type="scientific">Ananas comosus var. bracteatus</name>
    <name type="common">red pineapple</name>
    <dbReference type="NCBI Taxonomy" id="296719"/>
    <lineage>
        <taxon>Eukaryota</taxon>
        <taxon>Viridiplantae</taxon>
        <taxon>Streptophyta</taxon>
        <taxon>Embryophyta</taxon>
        <taxon>Tracheophyta</taxon>
        <taxon>Spermatophyta</taxon>
        <taxon>Magnoliopsida</taxon>
        <taxon>Liliopsida</taxon>
        <taxon>Poales</taxon>
        <taxon>Bromeliaceae</taxon>
        <taxon>Bromelioideae</taxon>
        <taxon>Ananas</taxon>
    </lineage>
</organism>
<feature type="transmembrane region" description="Helical" evidence="10">
    <location>
        <begin position="317"/>
        <end position="340"/>
    </location>
</feature>
<dbReference type="Pfam" id="PF00122">
    <property type="entry name" value="E1-E2_ATPase"/>
    <property type="match status" value="1"/>
</dbReference>
<dbReference type="SUPFAM" id="SSF81665">
    <property type="entry name" value="Calcium ATPase, transmembrane domain M"/>
    <property type="match status" value="1"/>
</dbReference>
<dbReference type="NCBIfam" id="TIGR01494">
    <property type="entry name" value="ATPase_P-type"/>
    <property type="match status" value="1"/>
</dbReference>
<dbReference type="InterPro" id="IPR023298">
    <property type="entry name" value="ATPase_P-typ_TM_dom_sf"/>
</dbReference>
<dbReference type="FunFam" id="3.30.70.100:FF:000022">
    <property type="entry name" value="Putative cadmium/zinc-transporting ATPase 3"/>
    <property type="match status" value="1"/>
</dbReference>
<dbReference type="InterPro" id="IPR059000">
    <property type="entry name" value="ATPase_P-type_domA"/>
</dbReference>
<dbReference type="InterPro" id="IPR023214">
    <property type="entry name" value="HAD_sf"/>
</dbReference>
<accession>A0A6V7NJU4</accession>
<dbReference type="PANTHER" id="PTHR48085">
    <property type="entry name" value="CADMIUM/ZINC-TRANSPORTING ATPASE HMA2-RELATED"/>
    <property type="match status" value="1"/>
</dbReference>
<evidence type="ECO:0000256" key="4">
    <source>
        <dbReference type="ARBA" id="ARBA00022723"/>
    </source>
</evidence>
<dbReference type="InterPro" id="IPR008250">
    <property type="entry name" value="ATPase_P-typ_transduc_dom_A_sf"/>
</dbReference>
<sequence>MADKVEPRLPSVMQKTTFSVSGLCCASEAALVHKLLEPLQGIENVSINTVAKTVIVLHDPTQVPAPHIVDALNKAKLNANIRELGKVKERKKPWPSLNIIVCGMLLIIAMFSYIYQPLIWVALASIAVGIPGMLRRSIAAIRRFVLDINVLMVIATFGAIGLRDYLEGASIVFLFTFAEWLEEMSTDKARTTLESLINSAPRTAVIAETGEVVPVENIRIDTIVSVKAGEQVPVDGVIVSGESSIDERFINVAAKAIKDDSAVARMVKLVEDAQNQRSNIEEFIEKFAKYYTPGVLLIAGAIAIVPLALRLHEIHQWLYLSLILVVVACPCALVISTPVAKVCGLSAAAKMGLIIKGGSHLEALAKVKAMAFDKTGTLTEGAFQVVELQNVYPQEDINHLISSLENLSSHPMAKALVEYARLQGIEPSKEVKDFKIVPGEGIYGNVDGRVIEIGNAKLASAKGWLTNSQFYIKEEGITVGYVGMDNRFIGYFCLGDQIREEAADAVNELQKQGIHVTVLTGDSKAAARIIQQQIGENIEVKASLSPEGKMKKIAELIEKWGLTAMVGDGINDAPALATSDVGIAMGVAGSAVATETADVALMSNDLRKIPEAVKLARSSLSKVYQNVALSLIVKIIFFALAFGGVASLWAAVVADMGTSLAVISTACYCLGRMQRQ</sequence>
<dbReference type="Pfam" id="PF00702">
    <property type="entry name" value="Hydrolase"/>
    <property type="match status" value="1"/>
</dbReference>
<dbReference type="InterPro" id="IPR027256">
    <property type="entry name" value="P-typ_ATPase_IB"/>
</dbReference>
<evidence type="ECO:0000256" key="5">
    <source>
        <dbReference type="ARBA" id="ARBA00022741"/>
    </source>
</evidence>
<dbReference type="GO" id="GO:0046872">
    <property type="term" value="F:metal ion binding"/>
    <property type="evidence" value="ECO:0007669"/>
    <property type="project" value="UniProtKB-KW"/>
</dbReference>
<dbReference type="PANTHER" id="PTHR48085:SF5">
    <property type="entry name" value="CADMIUM_ZINC-TRANSPORTING ATPASE HMA4-RELATED"/>
    <property type="match status" value="1"/>
</dbReference>
<dbReference type="GO" id="GO:0016887">
    <property type="term" value="F:ATP hydrolysis activity"/>
    <property type="evidence" value="ECO:0007669"/>
    <property type="project" value="InterPro"/>
</dbReference>
<dbReference type="InterPro" id="IPR018303">
    <property type="entry name" value="ATPase_P-typ_P_site"/>
</dbReference>
<dbReference type="InterPro" id="IPR051014">
    <property type="entry name" value="Cation_Transport_ATPase_IB"/>
</dbReference>
<evidence type="ECO:0000256" key="8">
    <source>
        <dbReference type="ARBA" id="ARBA00022989"/>
    </source>
</evidence>
<dbReference type="PROSITE" id="PS50846">
    <property type="entry name" value="HMA_2"/>
    <property type="match status" value="1"/>
</dbReference>
<dbReference type="InterPro" id="IPR006121">
    <property type="entry name" value="HMA_dom"/>
</dbReference>
<comment type="subcellular location">
    <subcellularLocation>
        <location evidence="1">Membrane</location>
        <topology evidence="1">Multi-pass membrane protein</topology>
    </subcellularLocation>
</comment>
<gene>
    <name evidence="12" type="ORF">CB5_LOCUS1999</name>
</gene>
<keyword evidence="7" id="KW-1278">Translocase</keyword>
<dbReference type="Gene3D" id="2.70.150.10">
    <property type="entry name" value="Calcium-transporting ATPase, cytoplasmic transduction domain A"/>
    <property type="match status" value="1"/>
</dbReference>
<dbReference type="Gene3D" id="3.30.70.100">
    <property type="match status" value="1"/>
</dbReference>
<feature type="transmembrane region" description="Helical" evidence="10">
    <location>
        <begin position="623"/>
        <end position="642"/>
    </location>
</feature>
<evidence type="ECO:0000256" key="10">
    <source>
        <dbReference type="RuleBase" id="RU362081"/>
    </source>
</evidence>
<keyword evidence="6 10" id="KW-0067">ATP-binding</keyword>
<evidence type="ECO:0000259" key="11">
    <source>
        <dbReference type="PROSITE" id="PS50846"/>
    </source>
</evidence>
<keyword evidence="9 10" id="KW-0472">Membrane</keyword>
<evidence type="ECO:0000313" key="12">
    <source>
        <dbReference type="EMBL" id="CAD1818788.1"/>
    </source>
</evidence>
<evidence type="ECO:0000256" key="2">
    <source>
        <dbReference type="ARBA" id="ARBA00006024"/>
    </source>
</evidence>
<dbReference type="InterPro" id="IPR023299">
    <property type="entry name" value="ATPase_P-typ_cyto_dom_N"/>
</dbReference>
<dbReference type="NCBIfam" id="TIGR01512">
    <property type="entry name" value="ATPase-IB2_Cd"/>
    <property type="match status" value="1"/>
</dbReference>
<keyword evidence="3 10" id="KW-0812">Transmembrane</keyword>
<feature type="transmembrane region" description="Helical" evidence="10">
    <location>
        <begin position="141"/>
        <end position="159"/>
    </location>
</feature>
<keyword evidence="5 10" id="KW-0547">Nucleotide-binding</keyword>
<dbReference type="PRINTS" id="PR00120">
    <property type="entry name" value="HATPASE"/>
</dbReference>
<evidence type="ECO:0000256" key="1">
    <source>
        <dbReference type="ARBA" id="ARBA00004141"/>
    </source>
</evidence>
<dbReference type="PRINTS" id="PR00119">
    <property type="entry name" value="CATATPASE"/>
</dbReference>
<dbReference type="InterPro" id="IPR036163">
    <property type="entry name" value="HMA_dom_sf"/>
</dbReference>
<dbReference type="SUPFAM" id="SSF55008">
    <property type="entry name" value="HMA, heavy metal-associated domain"/>
    <property type="match status" value="1"/>
</dbReference>
<dbReference type="EMBL" id="LR862139">
    <property type="protein sequence ID" value="CAD1818788.1"/>
    <property type="molecule type" value="Genomic_DNA"/>
</dbReference>
<protein>
    <recommendedName>
        <fullName evidence="11">HMA domain-containing protein</fullName>
    </recommendedName>
</protein>
<dbReference type="GO" id="GO:0019829">
    <property type="term" value="F:ATPase-coupled monoatomic cation transmembrane transporter activity"/>
    <property type="evidence" value="ECO:0007669"/>
    <property type="project" value="InterPro"/>
</dbReference>
<dbReference type="SFLD" id="SFLDF00027">
    <property type="entry name" value="p-type_atpase"/>
    <property type="match status" value="1"/>
</dbReference>
<evidence type="ECO:0000256" key="9">
    <source>
        <dbReference type="ARBA" id="ARBA00023136"/>
    </source>
</evidence>
<reference evidence="12" key="1">
    <citation type="submission" date="2020-07" db="EMBL/GenBank/DDBJ databases">
        <authorList>
            <person name="Lin J."/>
        </authorList>
    </citation>
    <scope>NUCLEOTIDE SEQUENCE</scope>
</reference>
<dbReference type="Gene3D" id="3.40.50.1000">
    <property type="entry name" value="HAD superfamily/HAD-like"/>
    <property type="match status" value="1"/>
</dbReference>
<proteinExistence type="inferred from homology"/>
<feature type="transmembrane region" description="Helical" evidence="10">
    <location>
        <begin position="94"/>
        <end position="111"/>
    </location>
</feature>
<dbReference type="CDD" id="cd02079">
    <property type="entry name" value="P-type_ATPase_HM"/>
    <property type="match status" value="1"/>
</dbReference>
<dbReference type="GO" id="GO:0005524">
    <property type="term" value="F:ATP binding"/>
    <property type="evidence" value="ECO:0007669"/>
    <property type="project" value="UniProtKB-UniRule"/>
</dbReference>
<dbReference type="SUPFAM" id="SSF81653">
    <property type="entry name" value="Calcium ATPase, transduction domain A"/>
    <property type="match status" value="1"/>
</dbReference>
<dbReference type="PROSITE" id="PS00154">
    <property type="entry name" value="ATPASE_E1_E2"/>
    <property type="match status" value="1"/>
</dbReference>
<feature type="transmembrane region" description="Helical" evidence="10">
    <location>
        <begin position="290"/>
        <end position="311"/>
    </location>
</feature>
<dbReference type="Gene3D" id="3.40.1110.10">
    <property type="entry name" value="Calcium-transporting ATPase, cytoplasmic domain N"/>
    <property type="match status" value="1"/>
</dbReference>
<dbReference type="NCBIfam" id="TIGR01525">
    <property type="entry name" value="ATPase-IB_hvy"/>
    <property type="match status" value="1"/>
</dbReference>
<dbReference type="SUPFAM" id="SSF56784">
    <property type="entry name" value="HAD-like"/>
    <property type="match status" value="1"/>
</dbReference>
<dbReference type="CDD" id="cd00371">
    <property type="entry name" value="HMA"/>
    <property type="match status" value="1"/>
</dbReference>
<comment type="similarity">
    <text evidence="2 10">Belongs to the cation transport ATPase (P-type) (TC 3.A.3) family. Type IB subfamily.</text>
</comment>
<dbReference type="InterPro" id="IPR044492">
    <property type="entry name" value="P_typ_ATPase_HD_dom"/>
</dbReference>
<name>A0A6V7NJU4_ANACO</name>
<evidence type="ECO:0000256" key="7">
    <source>
        <dbReference type="ARBA" id="ARBA00022967"/>
    </source>
</evidence>